<accession>A0ABU4DVV9</accession>
<evidence type="ECO:0000256" key="1">
    <source>
        <dbReference type="SAM" id="MobiDB-lite"/>
    </source>
</evidence>
<keyword evidence="5" id="KW-1185">Reference proteome</keyword>
<sequence length="241" mass="25171">MTDRDDALALALGSLSPQDAGRVDRALDTDPALLAEYRSDLAALHALPETLPPAQVPAGALDRLMERVRAEKAGQGEPPPAVTPLNASDAERKPMQTSGPQTAEQQRPQNRTLGWTLGALGLAAAVTAFLVLRPPADPLTRYAGMPGAVSQPLTGADQAQIGQVVRLTDGSAFLYLSAAPPSDRVYQLWQIKGKTPVSLGVIDGQGKLIQDAPNGVTLAVSVEPPGGSEQPTTTPILVQKL</sequence>
<evidence type="ECO:0000259" key="3">
    <source>
        <dbReference type="Pfam" id="PF10099"/>
    </source>
</evidence>
<reference evidence="4 5" key="1">
    <citation type="submission" date="2022-11" db="EMBL/GenBank/DDBJ databases">
        <title>Deinococcus ZS9-10, Low Temperature and Draught-tolerating, UV-resistant Bacteria from Continental Antarctica.</title>
        <authorList>
            <person name="Cheng L."/>
        </authorList>
    </citation>
    <scope>NUCLEOTIDE SEQUENCE [LARGE SCALE GENOMIC DNA]</scope>
    <source>
        <strain evidence="4 5">ZS9-10</strain>
    </source>
</reference>
<gene>
    <name evidence="4" type="ORF">ORD21_18525</name>
</gene>
<keyword evidence="2" id="KW-1133">Transmembrane helix</keyword>
<evidence type="ECO:0000313" key="4">
    <source>
        <dbReference type="EMBL" id="MDV6376593.1"/>
    </source>
</evidence>
<name>A0ABU4DVV9_9DEIO</name>
<proteinExistence type="predicted"/>
<feature type="region of interest" description="Disordered" evidence="1">
    <location>
        <begin position="71"/>
        <end position="109"/>
    </location>
</feature>
<dbReference type="Proteomes" id="UP001276150">
    <property type="component" value="Unassembled WGS sequence"/>
</dbReference>
<feature type="compositionally biased region" description="Polar residues" evidence="1">
    <location>
        <begin position="95"/>
        <end position="109"/>
    </location>
</feature>
<feature type="transmembrane region" description="Helical" evidence="2">
    <location>
        <begin position="113"/>
        <end position="132"/>
    </location>
</feature>
<evidence type="ECO:0000313" key="5">
    <source>
        <dbReference type="Proteomes" id="UP001276150"/>
    </source>
</evidence>
<evidence type="ECO:0000256" key="2">
    <source>
        <dbReference type="SAM" id="Phobius"/>
    </source>
</evidence>
<comment type="caution">
    <text evidence="4">The sequence shown here is derived from an EMBL/GenBank/DDBJ whole genome shotgun (WGS) entry which is preliminary data.</text>
</comment>
<feature type="domain" description="Anti-sigma K factor RskA C-terminal" evidence="3">
    <location>
        <begin position="120"/>
        <end position="236"/>
    </location>
</feature>
<dbReference type="Pfam" id="PF10099">
    <property type="entry name" value="RskA_C"/>
    <property type="match status" value="1"/>
</dbReference>
<keyword evidence="2" id="KW-0812">Transmembrane</keyword>
<dbReference type="PANTHER" id="PTHR37461">
    <property type="entry name" value="ANTI-SIGMA-K FACTOR RSKA"/>
    <property type="match status" value="1"/>
</dbReference>
<dbReference type="InterPro" id="IPR018764">
    <property type="entry name" value="RskA_C"/>
</dbReference>
<dbReference type="PANTHER" id="PTHR37461:SF1">
    <property type="entry name" value="ANTI-SIGMA-K FACTOR RSKA"/>
    <property type="match status" value="1"/>
</dbReference>
<feature type="region of interest" description="Disordered" evidence="1">
    <location>
        <begin position="1"/>
        <end position="23"/>
    </location>
</feature>
<protein>
    <submittedName>
        <fullName evidence="4">Anti-sigma factor</fullName>
    </submittedName>
</protein>
<keyword evidence="2" id="KW-0472">Membrane</keyword>
<dbReference type="InterPro" id="IPR051474">
    <property type="entry name" value="Anti-sigma-K/W_factor"/>
</dbReference>
<dbReference type="EMBL" id="JAPMIV010000076">
    <property type="protein sequence ID" value="MDV6376593.1"/>
    <property type="molecule type" value="Genomic_DNA"/>
</dbReference>
<organism evidence="4 5">
    <name type="scientific">Deinococcus arenicola</name>
    <dbReference type="NCBI Taxonomy" id="2994950"/>
    <lineage>
        <taxon>Bacteria</taxon>
        <taxon>Thermotogati</taxon>
        <taxon>Deinococcota</taxon>
        <taxon>Deinococci</taxon>
        <taxon>Deinococcales</taxon>
        <taxon>Deinococcaceae</taxon>
        <taxon>Deinococcus</taxon>
    </lineage>
</organism>
<dbReference type="RefSeq" id="WP_317641948.1">
    <property type="nucleotide sequence ID" value="NZ_JAPMIV010000076.1"/>
</dbReference>